<evidence type="ECO:0000256" key="1">
    <source>
        <dbReference type="SAM" id="MobiDB-lite"/>
    </source>
</evidence>
<dbReference type="PANTHER" id="PTHR35046">
    <property type="entry name" value="ZINC KNUCKLE (CCHC-TYPE) FAMILY PROTEIN"/>
    <property type="match status" value="1"/>
</dbReference>
<gene>
    <name evidence="3" type="ORF">Tco_0926725</name>
</gene>
<proteinExistence type="predicted"/>
<keyword evidence="4" id="KW-1185">Reference proteome</keyword>
<dbReference type="Proteomes" id="UP001151760">
    <property type="component" value="Unassembled WGS sequence"/>
</dbReference>
<accession>A0ABQ5DAQ6</accession>
<keyword evidence="3" id="KW-0548">Nucleotidyltransferase</keyword>
<evidence type="ECO:0000259" key="2">
    <source>
        <dbReference type="PROSITE" id="PS50994"/>
    </source>
</evidence>
<keyword evidence="3" id="KW-0695">RNA-directed DNA polymerase</keyword>
<dbReference type="InterPro" id="IPR012337">
    <property type="entry name" value="RNaseH-like_sf"/>
</dbReference>
<evidence type="ECO:0000313" key="4">
    <source>
        <dbReference type="Proteomes" id="UP001151760"/>
    </source>
</evidence>
<sequence>MDFVTVLPRTSNGYDTIWVIVDRLTKSAHFLPMKKTDQMEKLTRLYLKEVVSRHGVSISIISDRDGRFTLGFWQSLHEALGTQLDMSTAYHPQTDGQSERTIQTLEDMLRTCFINFGKGWDIYFPLEAITQGNQAPGVVKPEIGGNVNFKIKSQFMRELREDSFSINKNDDAHEHVERVLDIVSLFNIPGVSHDAVMLCVFLITLIGAAKKWVDKLSPGTVDSWDLLKKPLSKGTARHPKPLSSLKKSATSSRKGPISGMTPAQALTAFHTMADHSQKWHDGSSSRNIDSSSNFEGIAAIVVTPR</sequence>
<dbReference type="EMBL" id="BQNB010015125">
    <property type="protein sequence ID" value="GJT36306.1"/>
    <property type="molecule type" value="Genomic_DNA"/>
</dbReference>
<reference evidence="3" key="2">
    <citation type="submission" date="2022-01" db="EMBL/GenBank/DDBJ databases">
        <authorList>
            <person name="Yamashiro T."/>
            <person name="Shiraishi A."/>
            <person name="Satake H."/>
            <person name="Nakayama K."/>
        </authorList>
    </citation>
    <scope>NUCLEOTIDE SEQUENCE</scope>
</reference>
<keyword evidence="3" id="KW-0808">Transferase</keyword>
<dbReference type="SUPFAM" id="SSF53098">
    <property type="entry name" value="Ribonuclease H-like"/>
    <property type="match status" value="1"/>
</dbReference>
<organism evidence="3 4">
    <name type="scientific">Tanacetum coccineum</name>
    <dbReference type="NCBI Taxonomy" id="301880"/>
    <lineage>
        <taxon>Eukaryota</taxon>
        <taxon>Viridiplantae</taxon>
        <taxon>Streptophyta</taxon>
        <taxon>Embryophyta</taxon>
        <taxon>Tracheophyta</taxon>
        <taxon>Spermatophyta</taxon>
        <taxon>Magnoliopsida</taxon>
        <taxon>eudicotyledons</taxon>
        <taxon>Gunneridae</taxon>
        <taxon>Pentapetalae</taxon>
        <taxon>asterids</taxon>
        <taxon>campanulids</taxon>
        <taxon>Asterales</taxon>
        <taxon>Asteraceae</taxon>
        <taxon>Asteroideae</taxon>
        <taxon>Anthemideae</taxon>
        <taxon>Anthemidinae</taxon>
        <taxon>Tanacetum</taxon>
    </lineage>
</organism>
<protein>
    <submittedName>
        <fullName evidence="3">Reverse transcriptase domain-containing protein</fullName>
    </submittedName>
</protein>
<feature type="domain" description="Integrase catalytic" evidence="2">
    <location>
        <begin position="1"/>
        <end position="110"/>
    </location>
</feature>
<reference evidence="3" key="1">
    <citation type="journal article" date="2022" name="Int. J. Mol. Sci.">
        <title>Draft Genome of Tanacetum Coccineum: Genomic Comparison of Closely Related Tanacetum-Family Plants.</title>
        <authorList>
            <person name="Yamashiro T."/>
            <person name="Shiraishi A."/>
            <person name="Nakayama K."/>
            <person name="Satake H."/>
        </authorList>
    </citation>
    <scope>NUCLEOTIDE SEQUENCE</scope>
</reference>
<comment type="caution">
    <text evidence="3">The sequence shown here is derived from an EMBL/GenBank/DDBJ whole genome shotgun (WGS) entry which is preliminary data.</text>
</comment>
<dbReference type="Gene3D" id="3.30.420.10">
    <property type="entry name" value="Ribonuclease H-like superfamily/Ribonuclease H"/>
    <property type="match status" value="1"/>
</dbReference>
<dbReference type="GO" id="GO:0003964">
    <property type="term" value="F:RNA-directed DNA polymerase activity"/>
    <property type="evidence" value="ECO:0007669"/>
    <property type="project" value="UniProtKB-KW"/>
</dbReference>
<feature type="region of interest" description="Disordered" evidence="1">
    <location>
        <begin position="232"/>
        <end position="260"/>
    </location>
</feature>
<dbReference type="PROSITE" id="PS50994">
    <property type="entry name" value="INTEGRASE"/>
    <property type="match status" value="1"/>
</dbReference>
<dbReference type="InterPro" id="IPR036397">
    <property type="entry name" value="RNaseH_sf"/>
</dbReference>
<dbReference type="InterPro" id="IPR001584">
    <property type="entry name" value="Integrase_cat-core"/>
</dbReference>
<dbReference type="PANTHER" id="PTHR35046:SF26">
    <property type="entry name" value="RNA-DIRECTED DNA POLYMERASE"/>
    <property type="match status" value="1"/>
</dbReference>
<evidence type="ECO:0000313" key="3">
    <source>
        <dbReference type="EMBL" id="GJT36306.1"/>
    </source>
</evidence>
<name>A0ABQ5DAQ6_9ASTR</name>